<sequence length="131" mass="14509">MRAHRRGSPSWQQCEYQNGLSSSACVPEVVLTQMPERTLTAKQNCVPVHSELHQDDDALLHTFAGCVRHSGEISLPRASACRVAPRLRCAPTCFCLLYGTKMTLSSMCFRATSVPPMFELKLRVPVSAVDM</sequence>
<dbReference type="Proteomes" id="UP001066276">
    <property type="component" value="Chromosome 10"/>
</dbReference>
<evidence type="ECO:0000313" key="2">
    <source>
        <dbReference type="Proteomes" id="UP001066276"/>
    </source>
</evidence>
<accession>A0AAV7M388</accession>
<comment type="caution">
    <text evidence="1">The sequence shown here is derived from an EMBL/GenBank/DDBJ whole genome shotgun (WGS) entry which is preliminary data.</text>
</comment>
<protein>
    <submittedName>
        <fullName evidence="1">Uncharacterized protein</fullName>
    </submittedName>
</protein>
<name>A0AAV7M388_PLEWA</name>
<evidence type="ECO:0000313" key="1">
    <source>
        <dbReference type="EMBL" id="KAJ1097584.1"/>
    </source>
</evidence>
<proteinExistence type="predicted"/>
<keyword evidence="2" id="KW-1185">Reference proteome</keyword>
<reference evidence="1" key="1">
    <citation type="journal article" date="2022" name="bioRxiv">
        <title>Sequencing and chromosome-scale assembly of the giantPleurodeles waltlgenome.</title>
        <authorList>
            <person name="Brown T."/>
            <person name="Elewa A."/>
            <person name="Iarovenko S."/>
            <person name="Subramanian E."/>
            <person name="Araus A.J."/>
            <person name="Petzold A."/>
            <person name="Susuki M."/>
            <person name="Suzuki K.-i.T."/>
            <person name="Hayashi T."/>
            <person name="Toyoda A."/>
            <person name="Oliveira C."/>
            <person name="Osipova E."/>
            <person name="Leigh N.D."/>
            <person name="Simon A."/>
            <person name="Yun M.H."/>
        </authorList>
    </citation>
    <scope>NUCLEOTIDE SEQUENCE</scope>
    <source>
        <strain evidence="1">20211129_DDA</strain>
        <tissue evidence="1">Liver</tissue>
    </source>
</reference>
<gene>
    <name evidence="1" type="ORF">NDU88_002702</name>
</gene>
<dbReference type="EMBL" id="JANPWB010000014">
    <property type="protein sequence ID" value="KAJ1097584.1"/>
    <property type="molecule type" value="Genomic_DNA"/>
</dbReference>
<dbReference type="AlphaFoldDB" id="A0AAV7M388"/>
<organism evidence="1 2">
    <name type="scientific">Pleurodeles waltl</name>
    <name type="common">Iberian ribbed newt</name>
    <dbReference type="NCBI Taxonomy" id="8319"/>
    <lineage>
        <taxon>Eukaryota</taxon>
        <taxon>Metazoa</taxon>
        <taxon>Chordata</taxon>
        <taxon>Craniata</taxon>
        <taxon>Vertebrata</taxon>
        <taxon>Euteleostomi</taxon>
        <taxon>Amphibia</taxon>
        <taxon>Batrachia</taxon>
        <taxon>Caudata</taxon>
        <taxon>Salamandroidea</taxon>
        <taxon>Salamandridae</taxon>
        <taxon>Pleurodelinae</taxon>
        <taxon>Pleurodeles</taxon>
    </lineage>
</organism>